<gene>
    <name evidence="1" type="ORF">H8Z76_06290</name>
</gene>
<protein>
    <submittedName>
        <fullName evidence="1">Glycoside hydrolase family 99-like domain-containing protein</fullName>
    </submittedName>
</protein>
<organism evidence="1 2">
    <name type="scientific">Roseburia yibonii</name>
    <dbReference type="NCBI Taxonomy" id="2763063"/>
    <lineage>
        <taxon>Bacteria</taxon>
        <taxon>Bacillati</taxon>
        <taxon>Bacillota</taxon>
        <taxon>Clostridia</taxon>
        <taxon>Lachnospirales</taxon>
        <taxon>Lachnospiraceae</taxon>
        <taxon>Roseburia</taxon>
    </lineage>
</organism>
<sequence>MKTIAMYLPQFHRVKENDAWWGEGYTEWTAVKNAKPLFEGHNQPRVPLHENYYNLLEKSTMEEQAELAQQYGVDGFCFYHYYFKDGRKILEKPAENLLNWTDIKLPFCFCWANETWARTWSNVGNKNSWNEQLEVKGSKSESGVLLQQDYGKEAEWEEHFYYLLPFFKDERYIKYNGRPVFLIYKPKKLYCLLRMMQFWKQLAKKEEIPEIYVIGVNVGYQVPGIDAALMLEPGASLDIDLTGKKVKRRKKNVINAVEYQDIYELEGHIGKINNGKTYLSALVDYDDTPRRGEKGDCLLGVSPENFEKNFSLVLEESKHRNNEFVFINAWNEWGEGMYLEPDEKHGFEYLKAVLRSLERIKNEDGTKNVSSNNNEKPEFQTQQELEKLREQYDLLDHWFQLKQQNRSVSEYFIENHYDQIALYGWGTLGKHLYEDLKMSKIEISYIIDQNKKEEGIVAPEAFLEDQSGISVIVVTPIFAYEEVYKKLCKKVDVPVISLQEVVMSL</sequence>
<dbReference type="InterPro" id="IPR032719">
    <property type="entry name" value="WbsX"/>
</dbReference>
<evidence type="ECO:0000313" key="2">
    <source>
        <dbReference type="Proteomes" id="UP000621540"/>
    </source>
</evidence>
<dbReference type="RefSeq" id="WP_186981969.1">
    <property type="nucleotide sequence ID" value="NZ_JACOQH010000003.1"/>
</dbReference>
<dbReference type="PANTHER" id="PTHR41244:SF1">
    <property type="entry name" value="GLYCOSYLTRANSFERASE"/>
    <property type="match status" value="1"/>
</dbReference>
<name>A0ABR7I9N9_9FIRM</name>
<dbReference type="CDD" id="cd11579">
    <property type="entry name" value="Glyco_tran_WbsX"/>
    <property type="match status" value="1"/>
</dbReference>
<reference evidence="1 2" key="1">
    <citation type="submission" date="2020-08" db="EMBL/GenBank/DDBJ databases">
        <title>Genome public.</title>
        <authorList>
            <person name="Liu C."/>
            <person name="Sun Q."/>
        </authorList>
    </citation>
    <scope>NUCLEOTIDE SEQUENCE [LARGE SCALE GENOMIC DNA]</scope>
    <source>
        <strain evidence="1 2">BX0805</strain>
    </source>
</reference>
<dbReference type="Gene3D" id="3.20.20.80">
    <property type="entry name" value="Glycosidases"/>
    <property type="match status" value="1"/>
</dbReference>
<proteinExistence type="predicted"/>
<evidence type="ECO:0000313" key="1">
    <source>
        <dbReference type="EMBL" id="MBC5753642.1"/>
    </source>
</evidence>
<dbReference type="EMBL" id="JACOQH010000003">
    <property type="protein sequence ID" value="MBC5753642.1"/>
    <property type="molecule type" value="Genomic_DNA"/>
</dbReference>
<dbReference type="PANTHER" id="PTHR41244">
    <property type="entry name" value="RHAMNAN SYNTHESIS F"/>
    <property type="match status" value="1"/>
</dbReference>
<accession>A0ABR7I9N9</accession>
<dbReference type="Proteomes" id="UP000621540">
    <property type="component" value="Unassembled WGS sequence"/>
</dbReference>
<dbReference type="Pfam" id="PF14307">
    <property type="entry name" value="Glyco_tran_WbsX"/>
    <property type="match status" value="1"/>
</dbReference>
<keyword evidence="2" id="KW-1185">Reference proteome</keyword>
<comment type="caution">
    <text evidence="1">The sequence shown here is derived from an EMBL/GenBank/DDBJ whole genome shotgun (WGS) entry which is preliminary data.</text>
</comment>